<dbReference type="InterPro" id="IPR029052">
    <property type="entry name" value="Metallo-depent_PP-like"/>
</dbReference>
<accession>A0A840UTF9</accession>
<dbReference type="GO" id="GO:0110154">
    <property type="term" value="P:RNA decapping"/>
    <property type="evidence" value="ECO:0007669"/>
    <property type="project" value="TreeGrafter"/>
</dbReference>
<gene>
    <name evidence="2" type="ORF">HNR32_001248</name>
</gene>
<sequence length="215" mass="24952">MKAYKRILAVGDIHGHYNKLKDMWQKLKFNKDNDFLIFLGDYIDRGPDNIAVIKFVMELNKLENVICLRGNHEEIFIDDIKNGFYFADKPHSALNELHKDKSLLKLFYDFANSRPYYHESRIKDKTYVFCHAGIENNIPMAEQSPHYLLWERESFLNGYNDSKYVVVGHTPVQCVNGLNTPLELSNKIIMCDTGSYLTDGKISCIDILSGKFWQG</sequence>
<dbReference type="PANTHER" id="PTHR42850">
    <property type="entry name" value="METALLOPHOSPHOESTERASE"/>
    <property type="match status" value="1"/>
</dbReference>
<protein>
    <submittedName>
        <fullName evidence="2">Serine/threonine protein phosphatase 1</fullName>
        <ecNumber evidence="2">3.1.3.16</ecNumber>
    </submittedName>
</protein>
<dbReference type="PRINTS" id="PR00114">
    <property type="entry name" value="STPHPHTASE"/>
</dbReference>
<dbReference type="InterPro" id="IPR006186">
    <property type="entry name" value="Ser/Thr-sp_prot-phosphatase"/>
</dbReference>
<dbReference type="Proteomes" id="UP000559117">
    <property type="component" value="Unassembled WGS sequence"/>
</dbReference>
<evidence type="ECO:0000313" key="2">
    <source>
        <dbReference type="EMBL" id="MBB5336104.1"/>
    </source>
</evidence>
<reference evidence="2 3" key="1">
    <citation type="submission" date="2020-08" db="EMBL/GenBank/DDBJ databases">
        <title>Genomic Encyclopedia of Type Strains, Phase IV (KMG-IV): sequencing the most valuable type-strain genomes for metagenomic binning, comparative biology and taxonomic classification.</title>
        <authorList>
            <person name="Goeker M."/>
        </authorList>
    </citation>
    <scope>NUCLEOTIDE SEQUENCE [LARGE SCALE GENOMIC DNA]</scope>
    <source>
        <strain evidence="2 3">DSM 24661</strain>
    </source>
</reference>
<comment type="caution">
    <text evidence="2">The sequence shown here is derived from an EMBL/GenBank/DDBJ whole genome shotgun (WGS) entry which is preliminary data.</text>
</comment>
<dbReference type="PANTHER" id="PTHR42850:SF4">
    <property type="entry name" value="ZINC-DEPENDENT ENDOPOLYPHOSPHATASE"/>
    <property type="match status" value="1"/>
</dbReference>
<dbReference type="AlphaFoldDB" id="A0A840UTF9"/>
<dbReference type="GO" id="GO:0005737">
    <property type="term" value="C:cytoplasm"/>
    <property type="evidence" value="ECO:0007669"/>
    <property type="project" value="TreeGrafter"/>
</dbReference>
<dbReference type="SUPFAM" id="SSF56300">
    <property type="entry name" value="Metallo-dependent phosphatases"/>
    <property type="match status" value="1"/>
</dbReference>
<feature type="domain" description="Calcineurin-like phosphoesterase" evidence="1">
    <location>
        <begin position="6"/>
        <end position="173"/>
    </location>
</feature>
<evidence type="ECO:0000313" key="3">
    <source>
        <dbReference type="Proteomes" id="UP000559117"/>
    </source>
</evidence>
<dbReference type="GO" id="GO:0004722">
    <property type="term" value="F:protein serine/threonine phosphatase activity"/>
    <property type="evidence" value="ECO:0007669"/>
    <property type="project" value="UniProtKB-EC"/>
</dbReference>
<keyword evidence="3" id="KW-1185">Reference proteome</keyword>
<organism evidence="2 3">
    <name type="scientific">Pectinatus brassicae</name>
    <dbReference type="NCBI Taxonomy" id="862415"/>
    <lineage>
        <taxon>Bacteria</taxon>
        <taxon>Bacillati</taxon>
        <taxon>Bacillota</taxon>
        <taxon>Negativicutes</taxon>
        <taxon>Selenomonadales</taxon>
        <taxon>Selenomonadaceae</taxon>
        <taxon>Pectinatus</taxon>
    </lineage>
</organism>
<dbReference type="InterPro" id="IPR050126">
    <property type="entry name" value="Ap4A_hydrolase"/>
</dbReference>
<dbReference type="EC" id="3.1.3.16" evidence="2"/>
<dbReference type="RefSeq" id="WP_183860739.1">
    <property type="nucleotide sequence ID" value="NZ_JACHFH010000012.1"/>
</dbReference>
<dbReference type="Gene3D" id="3.60.21.10">
    <property type="match status" value="1"/>
</dbReference>
<evidence type="ECO:0000259" key="1">
    <source>
        <dbReference type="Pfam" id="PF00149"/>
    </source>
</evidence>
<proteinExistence type="predicted"/>
<dbReference type="Pfam" id="PF00149">
    <property type="entry name" value="Metallophos"/>
    <property type="match status" value="1"/>
</dbReference>
<dbReference type="InterPro" id="IPR004843">
    <property type="entry name" value="Calcineurin-like_PHP"/>
</dbReference>
<dbReference type="EMBL" id="JACHFH010000012">
    <property type="protein sequence ID" value="MBB5336104.1"/>
    <property type="molecule type" value="Genomic_DNA"/>
</dbReference>
<keyword evidence="2" id="KW-0378">Hydrolase</keyword>
<name>A0A840UTF9_9FIRM</name>
<dbReference type="GO" id="GO:0008803">
    <property type="term" value="F:bis(5'-nucleosyl)-tetraphosphatase (symmetrical) activity"/>
    <property type="evidence" value="ECO:0007669"/>
    <property type="project" value="TreeGrafter"/>
</dbReference>
<dbReference type="CDD" id="cd00144">
    <property type="entry name" value="MPP_PPP_family"/>
    <property type="match status" value="1"/>
</dbReference>